<evidence type="ECO:0000313" key="1">
    <source>
        <dbReference type="EMBL" id="BAR59538.1"/>
    </source>
</evidence>
<dbReference type="EMBL" id="AP014685">
    <property type="protein sequence ID" value="BAR59538.1"/>
    <property type="molecule type" value="Genomic_DNA"/>
</dbReference>
<protein>
    <submittedName>
        <fullName evidence="1">Uncharacterized protein</fullName>
    </submittedName>
</protein>
<proteinExistence type="predicted"/>
<gene>
    <name evidence="1" type="ORF">NK6_6385</name>
</gene>
<name>A0A0E4BTE4_9BRAD</name>
<accession>A0A0E4BTE4</accession>
<dbReference type="AlphaFoldDB" id="A0A0E4BTE4"/>
<reference evidence="1 2" key="1">
    <citation type="submission" date="2014-11" db="EMBL/GenBank/DDBJ databases">
        <title>Symbiosis island explosion on the genome of extra-slow-growing strains of soybean bradyrhizobia with massive insertion sequences.</title>
        <authorList>
            <person name="Iida T."/>
            <person name="Minamisawa K."/>
        </authorList>
    </citation>
    <scope>NUCLEOTIDE SEQUENCE [LARGE SCALE GENOMIC DNA]</scope>
    <source>
        <strain evidence="1 2">NK6</strain>
    </source>
</reference>
<dbReference type="InterPro" id="IPR038078">
    <property type="entry name" value="PhoU-like_sf"/>
</dbReference>
<dbReference type="Gene3D" id="1.20.58.220">
    <property type="entry name" value="Phosphate transport system protein phou homolog 2, domain 2"/>
    <property type="match status" value="1"/>
</dbReference>
<sequence>MRGQTMKTQIIEELGQGDILLPALVAEGLAANDRIKVRMSALQAAARHAQDPDRPASELAVESHAAGIAPAAIATLIGGAHLVGPSRLAAPNLAKLMKEIQDDAAAMIRAVSAGAPSDGDKANARLTAIRSAGLLDATNEIDLSRIARLTGVAETAGASLHRLVMDLHKALNKLAANCSEETLDGAHVFGLHGEDRGAVEVFMKGLNQTRRLKFNHPGLDTMATRSGGRLLIQNDIGTTDAHVVVIAVKKNAVTVTYTDVHLARAKFFISLFDKFEASWSGLDRHTAAGLGEDNSFYLVTGQYQPAHAADRNEFLAAVGAALVFLIDWNKARKLLRTWVAKDDATRILEWAARQRIGHRGFLELGGNELLGSAVRNAAPARIGFGERLDQALGRAAAIDFLKAALRASTEALLAGRSVRTVRDQIEADLVRHLERVDGTLLAAVLRQIGLAHDLVAAISRHIATLRAGQPADRKLLAVRCGAIEQKADRIALETRKEVDRLNARPTIAQLIDRAEEAVDELEQAAFIASLMPERTDPSLLAALAELCVVAMTATEVAASGVAAATDVPEGRRADSEDALSAVSRLIDAEHAADGHERATTALVFGGGFDVATSLSVLELARAIERATDRFAGFGHLLRRHIMIDLAA</sequence>
<evidence type="ECO:0000313" key="2">
    <source>
        <dbReference type="Proteomes" id="UP000063308"/>
    </source>
</evidence>
<dbReference type="Proteomes" id="UP000063308">
    <property type="component" value="Chromosome"/>
</dbReference>
<organism evidence="1 2">
    <name type="scientific">Bradyrhizobium diazoefficiens</name>
    <dbReference type="NCBI Taxonomy" id="1355477"/>
    <lineage>
        <taxon>Bacteria</taxon>
        <taxon>Pseudomonadati</taxon>
        <taxon>Pseudomonadota</taxon>
        <taxon>Alphaproteobacteria</taxon>
        <taxon>Hyphomicrobiales</taxon>
        <taxon>Nitrobacteraceae</taxon>
        <taxon>Bradyrhizobium</taxon>
    </lineage>
</organism>